<dbReference type="Proteomes" id="UP001233999">
    <property type="component" value="Unassembled WGS sequence"/>
</dbReference>
<evidence type="ECO:0000313" key="1">
    <source>
        <dbReference type="EMBL" id="KAJ9588566.1"/>
    </source>
</evidence>
<comment type="caution">
    <text evidence="1">The sequence shown here is derived from an EMBL/GenBank/DDBJ whole genome shotgun (WGS) entry which is preliminary data.</text>
</comment>
<reference evidence="1" key="1">
    <citation type="journal article" date="2023" name="IScience">
        <title>Live-bearing cockroach genome reveals convergent evolutionary mechanisms linked to viviparity in insects and beyond.</title>
        <authorList>
            <person name="Fouks B."/>
            <person name="Harrison M.C."/>
            <person name="Mikhailova A.A."/>
            <person name="Marchal E."/>
            <person name="English S."/>
            <person name="Carruthers M."/>
            <person name="Jennings E.C."/>
            <person name="Chiamaka E.L."/>
            <person name="Frigard R.A."/>
            <person name="Pippel M."/>
            <person name="Attardo G.M."/>
            <person name="Benoit J.B."/>
            <person name="Bornberg-Bauer E."/>
            <person name="Tobe S.S."/>
        </authorList>
    </citation>
    <scope>NUCLEOTIDE SEQUENCE</scope>
    <source>
        <strain evidence="1">Stay&amp;Tobe</strain>
    </source>
</reference>
<accession>A0AAD8EFV6</accession>
<organism evidence="1 2">
    <name type="scientific">Diploptera punctata</name>
    <name type="common">Pacific beetle cockroach</name>
    <dbReference type="NCBI Taxonomy" id="6984"/>
    <lineage>
        <taxon>Eukaryota</taxon>
        <taxon>Metazoa</taxon>
        <taxon>Ecdysozoa</taxon>
        <taxon>Arthropoda</taxon>
        <taxon>Hexapoda</taxon>
        <taxon>Insecta</taxon>
        <taxon>Pterygota</taxon>
        <taxon>Neoptera</taxon>
        <taxon>Polyneoptera</taxon>
        <taxon>Dictyoptera</taxon>
        <taxon>Blattodea</taxon>
        <taxon>Blaberoidea</taxon>
        <taxon>Blaberidae</taxon>
        <taxon>Diplopterinae</taxon>
        <taxon>Diploptera</taxon>
    </lineage>
</organism>
<name>A0AAD8EFV6_DIPPU</name>
<gene>
    <name evidence="1" type="ORF">L9F63_028130</name>
</gene>
<dbReference type="EMBL" id="JASPKZ010005629">
    <property type="protein sequence ID" value="KAJ9588566.1"/>
    <property type="molecule type" value="Genomic_DNA"/>
</dbReference>
<dbReference type="AlphaFoldDB" id="A0AAD8EFV6"/>
<reference evidence="1" key="2">
    <citation type="submission" date="2023-05" db="EMBL/GenBank/DDBJ databases">
        <authorList>
            <person name="Fouks B."/>
        </authorList>
    </citation>
    <scope>NUCLEOTIDE SEQUENCE</scope>
    <source>
        <strain evidence="1">Stay&amp;Tobe</strain>
        <tissue evidence="1">Testes</tissue>
    </source>
</reference>
<feature type="non-terminal residue" evidence="1">
    <location>
        <position position="1"/>
    </location>
</feature>
<proteinExistence type="predicted"/>
<protein>
    <submittedName>
        <fullName evidence="1">Uncharacterized protein</fullName>
    </submittedName>
</protein>
<sequence length="83" mass="9551">HSACSTTCSVFRTEGNNRSDKNTIETVVDIVHAQFSTENSNIHTTCSVQDREEKELRCEYNRNSNRHSTCLFNAEWNKGQTRI</sequence>
<evidence type="ECO:0000313" key="2">
    <source>
        <dbReference type="Proteomes" id="UP001233999"/>
    </source>
</evidence>
<keyword evidence="2" id="KW-1185">Reference proteome</keyword>